<evidence type="ECO:0000313" key="2">
    <source>
        <dbReference type="EMBL" id="KAG6964989.1"/>
    </source>
</evidence>
<sequence length="148" mass="14980">MVQQVASQRVSVPPLQGRVAADPDFGLVADLLAAAEYLSPPARTPPVAPAVSVHVDLGRLTLDELSEFLPVGSELPLEHPVDTTDAASSSPAQAATSASLDDLLASPSSSPPSPAVPSPSSACTAYWYATSARCAESCGFSACTVASS</sequence>
<dbReference type="Proteomes" id="UP000709295">
    <property type="component" value="Unassembled WGS sequence"/>
</dbReference>
<evidence type="ECO:0000256" key="1">
    <source>
        <dbReference type="SAM" id="MobiDB-lite"/>
    </source>
</evidence>
<evidence type="ECO:0000313" key="3">
    <source>
        <dbReference type="Proteomes" id="UP000709295"/>
    </source>
</evidence>
<keyword evidence="3" id="KW-1185">Reference proteome</keyword>
<gene>
    <name evidence="2" type="ORF">JG688_00007446</name>
</gene>
<organism evidence="2 3">
    <name type="scientific">Phytophthora aleatoria</name>
    <dbReference type="NCBI Taxonomy" id="2496075"/>
    <lineage>
        <taxon>Eukaryota</taxon>
        <taxon>Sar</taxon>
        <taxon>Stramenopiles</taxon>
        <taxon>Oomycota</taxon>
        <taxon>Peronosporomycetes</taxon>
        <taxon>Peronosporales</taxon>
        <taxon>Peronosporaceae</taxon>
        <taxon>Phytophthora</taxon>
    </lineage>
</organism>
<dbReference type="EMBL" id="JAENGY010000356">
    <property type="protein sequence ID" value="KAG6964989.1"/>
    <property type="molecule type" value="Genomic_DNA"/>
</dbReference>
<accession>A0A8J5ISD1</accession>
<protein>
    <submittedName>
        <fullName evidence="2">Uncharacterized protein</fullName>
    </submittedName>
</protein>
<name>A0A8J5ISD1_9STRA</name>
<feature type="compositionally biased region" description="Low complexity" evidence="1">
    <location>
        <begin position="86"/>
        <end position="108"/>
    </location>
</feature>
<proteinExistence type="predicted"/>
<reference evidence="2" key="1">
    <citation type="submission" date="2021-01" db="EMBL/GenBank/DDBJ databases">
        <title>Phytophthora aleatoria, a newly-described species from Pinus radiata is distinct from Phytophthora cactorum isolates based on comparative genomics.</title>
        <authorList>
            <person name="Mcdougal R."/>
            <person name="Panda P."/>
            <person name="Williams N."/>
            <person name="Studholme D.J."/>
        </authorList>
    </citation>
    <scope>NUCLEOTIDE SEQUENCE</scope>
    <source>
        <strain evidence="2">NZFS 4037</strain>
    </source>
</reference>
<feature type="region of interest" description="Disordered" evidence="1">
    <location>
        <begin position="75"/>
        <end position="121"/>
    </location>
</feature>
<comment type="caution">
    <text evidence="2">The sequence shown here is derived from an EMBL/GenBank/DDBJ whole genome shotgun (WGS) entry which is preliminary data.</text>
</comment>
<dbReference type="AlphaFoldDB" id="A0A8J5ISD1"/>